<dbReference type="RefSeq" id="WP_106301127.1">
    <property type="nucleotide sequence ID" value="NZ_PVWO01000042.1"/>
</dbReference>
<dbReference type="InterPro" id="IPR036365">
    <property type="entry name" value="PGBD-like_sf"/>
</dbReference>
<dbReference type="Pfam" id="PF02557">
    <property type="entry name" value="VanY"/>
    <property type="match status" value="1"/>
</dbReference>
<evidence type="ECO:0000259" key="1">
    <source>
        <dbReference type="Pfam" id="PF01471"/>
    </source>
</evidence>
<protein>
    <recommendedName>
        <fullName evidence="5">D-alanyl-D-alanine carboxypeptidase</fullName>
    </recommendedName>
</protein>
<evidence type="ECO:0000259" key="2">
    <source>
        <dbReference type="Pfam" id="PF02557"/>
    </source>
</evidence>
<dbReference type="Pfam" id="PF01471">
    <property type="entry name" value="PG_binding_1"/>
    <property type="match status" value="1"/>
</dbReference>
<dbReference type="InterPro" id="IPR003709">
    <property type="entry name" value="VanY-like_core_dom"/>
</dbReference>
<accession>A0A2T1GK95</accession>
<dbReference type="Proteomes" id="UP000238937">
    <property type="component" value="Unassembled WGS sequence"/>
</dbReference>
<comment type="caution">
    <text evidence="3">The sequence shown here is derived from an EMBL/GenBank/DDBJ whole genome shotgun (WGS) entry which is preliminary data.</text>
</comment>
<evidence type="ECO:0000313" key="4">
    <source>
        <dbReference type="Proteomes" id="UP000238937"/>
    </source>
</evidence>
<dbReference type="EMBL" id="PVWO01000042">
    <property type="protein sequence ID" value="PSB58245.1"/>
    <property type="molecule type" value="Genomic_DNA"/>
</dbReference>
<dbReference type="OrthoDB" id="490494at2"/>
<dbReference type="GO" id="GO:0008233">
    <property type="term" value="F:peptidase activity"/>
    <property type="evidence" value="ECO:0007669"/>
    <property type="project" value="InterPro"/>
</dbReference>
<dbReference type="Gene3D" id="3.30.1380.10">
    <property type="match status" value="1"/>
</dbReference>
<reference evidence="3 4" key="1">
    <citation type="submission" date="2018-03" db="EMBL/GenBank/DDBJ databases">
        <title>The ancient ancestry and fast evolution of plastids.</title>
        <authorList>
            <person name="Moore K.R."/>
            <person name="Magnabosco C."/>
            <person name="Momper L."/>
            <person name="Gold D.A."/>
            <person name="Bosak T."/>
            <person name="Fournier G.P."/>
        </authorList>
    </citation>
    <scope>NUCLEOTIDE SEQUENCE [LARGE SCALE GENOMIC DNA]</scope>
    <source>
        <strain evidence="3 4">CCALA 037</strain>
    </source>
</reference>
<evidence type="ECO:0000313" key="3">
    <source>
        <dbReference type="EMBL" id="PSB58245.1"/>
    </source>
</evidence>
<gene>
    <name evidence="3" type="ORF">C7B77_05420</name>
</gene>
<evidence type="ECO:0008006" key="5">
    <source>
        <dbReference type="Google" id="ProtNLM"/>
    </source>
</evidence>
<dbReference type="AlphaFoldDB" id="A0A2T1GK95"/>
<name>A0A2T1GK95_9CYAN</name>
<dbReference type="CDD" id="cd14814">
    <property type="entry name" value="Peptidase_M15"/>
    <property type="match status" value="1"/>
</dbReference>
<sequence>MTTVKEAIEAMIRERNVETGRVSGLSRQIIAQMNTLQTGILVNFENLPGINSSGAAHLNLYLQTGAKEALRAALRSGIAQQPSLKMTINSAFRTVAQQHILYRVYQRDPKLIPLAAKPGNSNHEDGLAIDVNNYNVWKPYLLANGWQWLGGNDPVHFFNTNGRDDVSTLGVKAFQSLWNRYNPTERVTVDGNFGDQTAAKMDRCPIGGFAVVNVFRLGDNGAVVTRIQQHLSNVGFPVAVNGLFDRQTKDAVIKFQLKQGLAADGDVGPMTLKLLGIKL</sequence>
<dbReference type="SUPFAM" id="SSF55166">
    <property type="entry name" value="Hedgehog/DD-peptidase"/>
    <property type="match status" value="1"/>
</dbReference>
<proteinExistence type="predicted"/>
<keyword evidence="4" id="KW-1185">Reference proteome</keyword>
<dbReference type="InterPro" id="IPR036366">
    <property type="entry name" value="PGBDSf"/>
</dbReference>
<dbReference type="Gene3D" id="1.10.101.10">
    <property type="entry name" value="PGBD-like superfamily/PGBD"/>
    <property type="match status" value="1"/>
</dbReference>
<feature type="domain" description="D-alanyl-D-alanine carboxypeptidase-like core" evidence="2">
    <location>
        <begin position="61"/>
        <end position="136"/>
    </location>
</feature>
<dbReference type="SUPFAM" id="SSF47090">
    <property type="entry name" value="PGBD-like"/>
    <property type="match status" value="1"/>
</dbReference>
<dbReference type="InterPro" id="IPR009045">
    <property type="entry name" value="Zn_M74/Hedgehog-like"/>
</dbReference>
<dbReference type="GO" id="GO:0006508">
    <property type="term" value="P:proteolysis"/>
    <property type="evidence" value="ECO:0007669"/>
    <property type="project" value="InterPro"/>
</dbReference>
<organism evidence="3 4">
    <name type="scientific">Chamaesiphon polymorphus CCALA 037</name>
    <dbReference type="NCBI Taxonomy" id="2107692"/>
    <lineage>
        <taxon>Bacteria</taxon>
        <taxon>Bacillati</taxon>
        <taxon>Cyanobacteriota</taxon>
        <taxon>Cyanophyceae</taxon>
        <taxon>Gomontiellales</taxon>
        <taxon>Chamaesiphonaceae</taxon>
        <taxon>Chamaesiphon</taxon>
    </lineage>
</organism>
<dbReference type="InterPro" id="IPR002477">
    <property type="entry name" value="Peptidoglycan-bd-like"/>
</dbReference>
<feature type="domain" description="Peptidoglycan binding-like" evidence="1">
    <location>
        <begin position="221"/>
        <end position="275"/>
    </location>
</feature>